<evidence type="ECO:0000313" key="2">
    <source>
        <dbReference type="EMBL" id="TJY39813.1"/>
    </source>
</evidence>
<protein>
    <submittedName>
        <fullName evidence="2">Uncharacterized protein</fullName>
    </submittedName>
</protein>
<dbReference type="RefSeq" id="WP_136779253.1">
    <property type="nucleotide sequence ID" value="NZ_SUPK01000009.1"/>
</dbReference>
<dbReference type="OrthoDB" id="2679169at2"/>
<dbReference type="AlphaFoldDB" id="A0A4U0F5E6"/>
<gene>
    <name evidence="2" type="ORF">E5161_17880</name>
</gene>
<dbReference type="EMBL" id="SUPK01000009">
    <property type="protein sequence ID" value="TJY39813.1"/>
    <property type="molecule type" value="Genomic_DNA"/>
</dbReference>
<accession>A0A4U0F5E6</accession>
<keyword evidence="1" id="KW-1133">Transmembrane helix</keyword>
<feature type="transmembrane region" description="Helical" evidence="1">
    <location>
        <begin position="41"/>
        <end position="60"/>
    </location>
</feature>
<feature type="transmembrane region" description="Helical" evidence="1">
    <location>
        <begin position="12"/>
        <end position="34"/>
    </location>
</feature>
<comment type="caution">
    <text evidence="2">The sequence shown here is derived from an EMBL/GenBank/DDBJ whole genome shotgun (WGS) entry which is preliminary data.</text>
</comment>
<evidence type="ECO:0000313" key="3">
    <source>
        <dbReference type="Proteomes" id="UP000309673"/>
    </source>
</evidence>
<proteinExistence type="predicted"/>
<organism evidence="2 3">
    <name type="scientific">Cohnella pontilimi</name>
    <dbReference type="NCBI Taxonomy" id="2564100"/>
    <lineage>
        <taxon>Bacteria</taxon>
        <taxon>Bacillati</taxon>
        <taxon>Bacillota</taxon>
        <taxon>Bacilli</taxon>
        <taxon>Bacillales</taxon>
        <taxon>Paenibacillaceae</taxon>
        <taxon>Cohnella</taxon>
    </lineage>
</organism>
<reference evidence="2 3" key="1">
    <citation type="submission" date="2019-04" db="EMBL/GenBank/DDBJ databases">
        <title>Cohnella sp. nov., isolated from soil.</title>
        <authorList>
            <person name="Kim W."/>
        </authorList>
    </citation>
    <scope>NUCLEOTIDE SEQUENCE [LARGE SCALE GENOMIC DNA]</scope>
    <source>
        <strain evidence="2 3">CAU 1483</strain>
    </source>
</reference>
<keyword evidence="1" id="KW-0812">Transmembrane</keyword>
<dbReference type="Proteomes" id="UP000309673">
    <property type="component" value="Unassembled WGS sequence"/>
</dbReference>
<sequence length="150" mass="16294">MNFNPGSWTPEAWLQFLQDHWVVAVVAVLAIFVVSKVVKTVVKWVLIAAIVVGIVAYGGYSINDLQEVGSKVTSDLKDQAIKAMAGEADKARYRDNGDGTYTVETPNLQLSGVPNSGEVEVKFRGISLGKWNMEGAVRDLVVKARESAVK</sequence>
<keyword evidence="1" id="KW-0472">Membrane</keyword>
<keyword evidence="3" id="KW-1185">Reference proteome</keyword>
<name>A0A4U0F5E6_9BACL</name>
<evidence type="ECO:0000256" key="1">
    <source>
        <dbReference type="SAM" id="Phobius"/>
    </source>
</evidence>